<dbReference type="Proteomes" id="UP000199064">
    <property type="component" value="Unassembled WGS sequence"/>
</dbReference>
<evidence type="ECO:0000256" key="1">
    <source>
        <dbReference type="ARBA" id="ARBA00008136"/>
    </source>
</evidence>
<evidence type="ECO:0000256" key="6">
    <source>
        <dbReference type="ARBA" id="ARBA00023125"/>
    </source>
</evidence>
<dbReference type="InterPro" id="IPR003738">
    <property type="entry name" value="SRAP"/>
</dbReference>
<keyword evidence="4 8" id="KW-0378">Hydrolase</keyword>
<keyword evidence="2 8" id="KW-0645">Protease</keyword>
<evidence type="ECO:0000256" key="4">
    <source>
        <dbReference type="ARBA" id="ARBA00022801"/>
    </source>
</evidence>
<reference evidence="11" key="1">
    <citation type="submission" date="2016-10" db="EMBL/GenBank/DDBJ databases">
        <authorList>
            <person name="Varghese N."/>
            <person name="Submissions S."/>
        </authorList>
    </citation>
    <scope>NUCLEOTIDE SEQUENCE [LARGE SCALE GENOMIC DNA]</scope>
    <source>
        <strain evidence="11">ES.061</strain>
    </source>
</reference>
<feature type="region of interest" description="Disordered" evidence="9">
    <location>
        <begin position="217"/>
        <end position="251"/>
    </location>
</feature>
<dbReference type="RefSeq" id="WP_090329783.1">
    <property type="nucleotide sequence ID" value="NZ_FNSL01000001.1"/>
</dbReference>
<dbReference type="Gene3D" id="3.90.1680.10">
    <property type="entry name" value="SOS response associated peptidase-like"/>
    <property type="match status" value="1"/>
</dbReference>
<keyword evidence="6" id="KW-0238">DNA-binding</keyword>
<dbReference type="PANTHER" id="PTHR13604">
    <property type="entry name" value="DC12-RELATED"/>
    <property type="match status" value="1"/>
</dbReference>
<feature type="compositionally biased region" description="Basic and acidic residues" evidence="9">
    <location>
        <begin position="225"/>
        <end position="241"/>
    </location>
</feature>
<dbReference type="AlphaFoldDB" id="A0A1H4NFV1"/>
<name>A0A1H4NFV1_9HYPH</name>
<organism evidence="10 11">
    <name type="scientific">Nitratireductor aquibiodomus</name>
    <dbReference type="NCBI Taxonomy" id="204799"/>
    <lineage>
        <taxon>Bacteria</taxon>
        <taxon>Pseudomonadati</taxon>
        <taxon>Pseudomonadota</taxon>
        <taxon>Alphaproteobacteria</taxon>
        <taxon>Hyphomicrobiales</taxon>
        <taxon>Phyllobacteriaceae</taxon>
        <taxon>Nitratireductor</taxon>
    </lineage>
</organism>
<dbReference type="GO" id="GO:0106300">
    <property type="term" value="P:protein-DNA covalent cross-linking repair"/>
    <property type="evidence" value="ECO:0007669"/>
    <property type="project" value="InterPro"/>
</dbReference>
<evidence type="ECO:0000313" key="11">
    <source>
        <dbReference type="Proteomes" id="UP000199064"/>
    </source>
</evidence>
<dbReference type="InterPro" id="IPR036590">
    <property type="entry name" value="SRAP-like"/>
</dbReference>
<dbReference type="GO" id="GO:0008233">
    <property type="term" value="F:peptidase activity"/>
    <property type="evidence" value="ECO:0007669"/>
    <property type="project" value="UniProtKB-KW"/>
</dbReference>
<evidence type="ECO:0000256" key="5">
    <source>
        <dbReference type="ARBA" id="ARBA00023124"/>
    </source>
</evidence>
<dbReference type="Pfam" id="PF02586">
    <property type="entry name" value="SRAP"/>
    <property type="match status" value="1"/>
</dbReference>
<evidence type="ECO:0000256" key="9">
    <source>
        <dbReference type="SAM" id="MobiDB-lite"/>
    </source>
</evidence>
<proteinExistence type="inferred from homology"/>
<keyword evidence="7" id="KW-0456">Lyase</keyword>
<evidence type="ECO:0000256" key="2">
    <source>
        <dbReference type="ARBA" id="ARBA00022670"/>
    </source>
</evidence>
<evidence type="ECO:0000256" key="7">
    <source>
        <dbReference type="ARBA" id="ARBA00023239"/>
    </source>
</evidence>
<accession>A0A1H4NFV1</accession>
<dbReference type="GO" id="GO:0016829">
    <property type="term" value="F:lyase activity"/>
    <property type="evidence" value="ECO:0007669"/>
    <property type="project" value="UniProtKB-KW"/>
</dbReference>
<keyword evidence="3" id="KW-0227">DNA damage</keyword>
<evidence type="ECO:0000313" key="10">
    <source>
        <dbReference type="EMBL" id="SEB94150.1"/>
    </source>
</evidence>
<evidence type="ECO:0000256" key="8">
    <source>
        <dbReference type="RuleBase" id="RU364100"/>
    </source>
</evidence>
<gene>
    <name evidence="10" type="ORF">SAMN05216452_3763</name>
</gene>
<dbReference type="EC" id="3.4.-.-" evidence="8"/>
<dbReference type="GO" id="GO:0006508">
    <property type="term" value="P:proteolysis"/>
    <property type="evidence" value="ECO:0007669"/>
    <property type="project" value="UniProtKB-KW"/>
</dbReference>
<dbReference type="PANTHER" id="PTHR13604:SF0">
    <property type="entry name" value="ABASIC SITE PROCESSING PROTEIN HMCES"/>
    <property type="match status" value="1"/>
</dbReference>
<keyword evidence="5" id="KW-0190">Covalent protein-DNA linkage</keyword>
<dbReference type="GO" id="GO:0003697">
    <property type="term" value="F:single-stranded DNA binding"/>
    <property type="evidence" value="ECO:0007669"/>
    <property type="project" value="InterPro"/>
</dbReference>
<keyword evidence="11" id="KW-1185">Reference proteome</keyword>
<comment type="similarity">
    <text evidence="1 8">Belongs to the SOS response-associated peptidase family.</text>
</comment>
<dbReference type="EMBL" id="FNSL01000001">
    <property type="protein sequence ID" value="SEB94150.1"/>
    <property type="molecule type" value="Genomic_DNA"/>
</dbReference>
<evidence type="ECO:0000256" key="3">
    <source>
        <dbReference type="ARBA" id="ARBA00022763"/>
    </source>
</evidence>
<sequence>MCGRFALTDTPDAVQSLLAVTDFEPFPPRYNIAPTQPVLMALSGPARAAGSNLPSRQSMLVRWGLIPAWAKNPDDFSLLFNARSETAAEKASFRTAMRHRRALVPANGFYEWRRVGSKRAEPYWIQPRDGGLIAFAGLMESWSEPGGTELDTGAILTTEANEDLRGIHHRMPVVIKPEDFDRWLDCLNQEPRHVADLLKPAEPGFFEAVPVSDRVNKVANAGPDLQERVERREAEDTDPKPGGDSGQLDLF</sequence>
<dbReference type="SUPFAM" id="SSF143081">
    <property type="entry name" value="BB1717-like"/>
    <property type="match status" value="1"/>
</dbReference>
<protein>
    <recommendedName>
        <fullName evidence="8">Abasic site processing protein</fullName>
        <ecNumber evidence="8">3.4.-.-</ecNumber>
    </recommendedName>
</protein>